<feature type="transmembrane region" description="Helical" evidence="6">
    <location>
        <begin position="92"/>
        <end position="115"/>
    </location>
</feature>
<keyword evidence="4 6" id="KW-1133">Transmembrane helix</keyword>
<feature type="transmembrane region" description="Helical" evidence="6">
    <location>
        <begin position="51"/>
        <end position="72"/>
    </location>
</feature>
<dbReference type="Proteomes" id="UP000095281">
    <property type="component" value="Unplaced"/>
</dbReference>
<keyword evidence="3 6" id="KW-0812">Transmembrane</keyword>
<feature type="transmembrane region" description="Helical" evidence="6">
    <location>
        <begin position="305"/>
        <end position="323"/>
    </location>
</feature>
<keyword evidence="7" id="KW-1185">Reference proteome</keyword>
<evidence type="ECO:0000256" key="3">
    <source>
        <dbReference type="ARBA" id="ARBA00022692"/>
    </source>
</evidence>
<evidence type="ECO:0000256" key="1">
    <source>
        <dbReference type="ARBA" id="ARBA00004141"/>
    </source>
</evidence>
<comment type="subcellular location">
    <subcellularLocation>
        <location evidence="1">Membrane</location>
        <topology evidence="1">Multi-pass membrane protein</topology>
    </subcellularLocation>
</comment>
<dbReference type="InterPro" id="IPR006043">
    <property type="entry name" value="NCS2"/>
</dbReference>
<accession>A0A1I8B2D9</accession>
<proteinExistence type="inferred from homology"/>
<dbReference type="Pfam" id="PF00860">
    <property type="entry name" value="Xan_ur_permease"/>
    <property type="match status" value="1"/>
</dbReference>
<reference evidence="8" key="1">
    <citation type="submission" date="2016-11" db="UniProtKB">
        <authorList>
            <consortium name="WormBaseParasite"/>
        </authorList>
    </citation>
    <scope>IDENTIFICATION</scope>
</reference>
<evidence type="ECO:0000256" key="5">
    <source>
        <dbReference type="ARBA" id="ARBA00023136"/>
    </source>
</evidence>
<dbReference type="PANTHER" id="PTHR11119">
    <property type="entry name" value="XANTHINE-URACIL / VITAMIN C PERMEASE FAMILY MEMBER"/>
    <property type="match status" value="1"/>
</dbReference>
<dbReference type="WBParaSite" id="MhA1_Contig1253.frz3.gene1">
    <property type="protein sequence ID" value="MhA1_Contig1253.frz3.gene1"/>
    <property type="gene ID" value="MhA1_Contig1253.frz3.gene1"/>
</dbReference>
<evidence type="ECO:0000256" key="4">
    <source>
        <dbReference type="ARBA" id="ARBA00022989"/>
    </source>
</evidence>
<evidence type="ECO:0000256" key="6">
    <source>
        <dbReference type="SAM" id="Phobius"/>
    </source>
</evidence>
<dbReference type="OMA" id="MNEMSHE"/>
<evidence type="ECO:0000256" key="2">
    <source>
        <dbReference type="ARBA" id="ARBA00008821"/>
    </source>
</evidence>
<organism evidence="7 8">
    <name type="scientific">Meloidogyne hapla</name>
    <name type="common">Root-knot nematode worm</name>
    <dbReference type="NCBI Taxonomy" id="6305"/>
    <lineage>
        <taxon>Eukaryota</taxon>
        <taxon>Metazoa</taxon>
        <taxon>Ecdysozoa</taxon>
        <taxon>Nematoda</taxon>
        <taxon>Chromadorea</taxon>
        <taxon>Rhabditida</taxon>
        <taxon>Tylenchina</taxon>
        <taxon>Tylenchomorpha</taxon>
        <taxon>Tylenchoidea</taxon>
        <taxon>Meloidogynidae</taxon>
        <taxon>Meloidogyninae</taxon>
        <taxon>Meloidogyne</taxon>
    </lineage>
</organism>
<comment type="similarity">
    <text evidence="2">Belongs to the nucleobase:cation symporter-2 (NCS2) (TC 2.A.40) family.</text>
</comment>
<feature type="transmembrane region" description="Helical" evidence="6">
    <location>
        <begin position="274"/>
        <end position="293"/>
    </location>
</feature>
<dbReference type="GO" id="GO:0022857">
    <property type="term" value="F:transmembrane transporter activity"/>
    <property type="evidence" value="ECO:0007669"/>
    <property type="project" value="InterPro"/>
</dbReference>
<evidence type="ECO:0000313" key="7">
    <source>
        <dbReference type="Proteomes" id="UP000095281"/>
    </source>
</evidence>
<dbReference type="GO" id="GO:0016020">
    <property type="term" value="C:membrane"/>
    <property type="evidence" value="ECO:0007669"/>
    <property type="project" value="UniProtKB-SubCell"/>
</dbReference>
<sequence length="338" mass="36452">MASSCVTMLIGATGLVGIMTKFIGPMTVSPLLMLMMLSSVKITVERVEKHWISLVMAASLFATVLYLSRLQVPFPGYSKGKFRWYRLNIFGQFPYLTAILFSWGLCFILTIFDLIPKDSVARTDKPATLDAIYNSPYARFPFPGQFGFPKFNIGLFVGFLVSAQTTLFEAVGNYHAVASVSEAILRIFKEKSFLKERPPPSHALNRGIMAEGLGCFISGLIGPGVGITTHAENVGVIGITRVASRVTMIFGGCTLIAFGVVTKLGAILSAIPDPLVGVVLSTSMAMVGGVAIANVQTVDLKLTRNVAILGFSIMLGVIVPEFYERNPTIVATASIEHL</sequence>
<keyword evidence="5 6" id="KW-0472">Membrane</keyword>
<evidence type="ECO:0000313" key="8">
    <source>
        <dbReference type="WBParaSite" id="MhA1_Contig1253.frz3.gene1"/>
    </source>
</evidence>
<feature type="transmembrane region" description="Helical" evidence="6">
    <location>
        <begin position="246"/>
        <end position="268"/>
    </location>
</feature>
<protein>
    <submittedName>
        <fullName evidence="8">Permease</fullName>
    </submittedName>
</protein>
<dbReference type="AlphaFoldDB" id="A0A1I8B2D9"/>
<name>A0A1I8B2D9_MELHA</name>